<dbReference type="Gene3D" id="1.10.150.240">
    <property type="entry name" value="Putative phosphatase, domain 2"/>
    <property type="match status" value="1"/>
</dbReference>
<dbReference type="InterPro" id="IPR041492">
    <property type="entry name" value="HAD_2"/>
</dbReference>
<dbReference type="SFLD" id="SFLDG01135">
    <property type="entry name" value="C1.5.6:_HAD__Beta-PGM__Phospha"/>
    <property type="match status" value="1"/>
</dbReference>
<dbReference type="PANTHER" id="PTHR43434">
    <property type="entry name" value="PHOSPHOGLYCOLATE PHOSPHATASE"/>
    <property type="match status" value="1"/>
</dbReference>
<dbReference type="Gene3D" id="3.40.50.1000">
    <property type="entry name" value="HAD superfamily/HAD-like"/>
    <property type="match status" value="1"/>
</dbReference>
<dbReference type="NCBIfam" id="TIGR01509">
    <property type="entry name" value="HAD-SF-IA-v3"/>
    <property type="match status" value="1"/>
</dbReference>
<sequence>MKPLIKGVLFDLDGTLLDTAPDMALALNIQRELHNLKPLAFSDVRPFVSHGALAMLKIGFGIIPSDKNFDAMREQYLHIYSENLAVKTTLFDGLEAFLKQLKAQSIKWGIVTNKPAFLTQPLVQALKLDQSASSVISGDTIEPRKPNPAPLFAACKEAGLVPAQCIYIGDAERDIAAGRAAGMKTILANWGYITPQDSPEKWQADTSIENSTELADYFWQNFSY</sequence>
<comment type="caution">
    <text evidence="5">The sequence shown here is derived from an EMBL/GenBank/DDBJ whole genome shotgun (WGS) entry which is preliminary data.</text>
</comment>
<dbReference type="Pfam" id="PF13419">
    <property type="entry name" value="HAD_2"/>
    <property type="match status" value="1"/>
</dbReference>
<evidence type="ECO:0000313" key="5">
    <source>
        <dbReference type="EMBL" id="GAA4364497.1"/>
    </source>
</evidence>
<dbReference type="Proteomes" id="UP001501011">
    <property type="component" value="Unassembled WGS sequence"/>
</dbReference>
<dbReference type="SFLD" id="SFLDG01129">
    <property type="entry name" value="C1.5:_HAD__Beta-PGM__Phosphata"/>
    <property type="match status" value="1"/>
</dbReference>
<reference evidence="6" key="1">
    <citation type="journal article" date="2019" name="Int. J. Syst. Evol. Microbiol.">
        <title>The Global Catalogue of Microorganisms (GCM) 10K type strain sequencing project: providing services to taxonomists for standard genome sequencing and annotation.</title>
        <authorList>
            <consortium name="The Broad Institute Genomics Platform"/>
            <consortium name="The Broad Institute Genome Sequencing Center for Infectious Disease"/>
            <person name="Wu L."/>
            <person name="Ma J."/>
        </authorList>
    </citation>
    <scope>NUCLEOTIDE SEQUENCE [LARGE SCALE GENOMIC DNA]</scope>
    <source>
        <strain evidence="6">JCM 17728</strain>
    </source>
</reference>
<keyword evidence="1" id="KW-0479">Metal-binding</keyword>
<evidence type="ECO:0000256" key="4">
    <source>
        <dbReference type="ARBA" id="ARBA00023277"/>
    </source>
</evidence>
<keyword evidence="3" id="KW-0460">Magnesium</keyword>
<organism evidence="5 6">
    <name type="scientific">Kangiella marina</name>
    <dbReference type="NCBI Taxonomy" id="1079178"/>
    <lineage>
        <taxon>Bacteria</taxon>
        <taxon>Pseudomonadati</taxon>
        <taxon>Pseudomonadota</taxon>
        <taxon>Gammaproteobacteria</taxon>
        <taxon>Kangiellales</taxon>
        <taxon>Kangiellaceae</taxon>
        <taxon>Kangiella</taxon>
    </lineage>
</organism>
<name>A0ABP8INN9_9GAMM</name>
<dbReference type="PANTHER" id="PTHR43434:SF23">
    <property type="entry name" value="PHOSPHOGLYCOLATE PHOSPHATASE"/>
    <property type="match status" value="1"/>
</dbReference>
<dbReference type="SUPFAM" id="SSF56784">
    <property type="entry name" value="HAD-like"/>
    <property type="match status" value="1"/>
</dbReference>
<keyword evidence="6" id="KW-1185">Reference proteome</keyword>
<dbReference type="InterPro" id="IPR023214">
    <property type="entry name" value="HAD_sf"/>
</dbReference>
<dbReference type="PRINTS" id="PR00413">
    <property type="entry name" value="HADHALOGNASE"/>
</dbReference>
<dbReference type="SFLD" id="SFLDS00003">
    <property type="entry name" value="Haloacid_Dehalogenase"/>
    <property type="match status" value="1"/>
</dbReference>
<accession>A0ABP8INN9</accession>
<keyword evidence="4" id="KW-0119">Carbohydrate metabolism</keyword>
<evidence type="ECO:0000256" key="1">
    <source>
        <dbReference type="ARBA" id="ARBA00022723"/>
    </source>
</evidence>
<dbReference type="RefSeq" id="WP_345293156.1">
    <property type="nucleotide sequence ID" value="NZ_BAABFV010000002.1"/>
</dbReference>
<evidence type="ECO:0000313" key="6">
    <source>
        <dbReference type="Proteomes" id="UP001501011"/>
    </source>
</evidence>
<proteinExistence type="predicted"/>
<dbReference type="EMBL" id="BAABFV010000002">
    <property type="protein sequence ID" value="GAA4364497.1"/>
    <property type="molecule type" value="Genomic_DNA"/>
</dbReference>
<protein>
    <submittedName>
        <fullName evidence="5">Phosphoglycolate phosphatase</fullName>
    </submittedName>
</protein>
<evidence type="ECO:0000256" key="3">
    <source>
        <dbReference type="ARBA" id="ARBA00022842"/>
    </source>
</evidence>
<gene>
    <name evidence="5" type="primary">gph</name>
    <name evidence="5" type="ORF">GCM10023151_20790</name>
</gene>
<dbReference type="InterPro" id="IPR023198">
    <property type="entry name" value="PGP-like_dom2"/>
</dbReference>
<evidence type="ECO:0000256" key="2">
    <source>
        <dbReference type="ARBA" id="ARBA00022801"/>
    </source>
</evidence>
<dbReference type="InterPro" id="IPR050155">
    <property type="entry name" value="HAD-like_hydrolase_sf"/>
</dbReference>
<dbReference type="InterPro" id="IPR036412">
    <property type="entry name" value="HAD-like_sf"/>
</dbReference>
<keyword evidence="2" id="KW-0378">Hydrolase</keyword>
<dbReference type="NCBIfam" id="TIGR01549">
    <property type="entry name" value="HAD-SF-IA-v1"/>
    <property type="match status" value="1"/>
</dbReference>
<dbReference type="InterPro" id="IPR006439">
    <property type="entry name" value="HAD-SF_hydro_IA"/>
</dbReference>